<proteinExistence type="predicted"/>
<sequence>MNTSREKIPQDYLNTEFADAGIRPPREIRENLRTDKNKFCRYHKSAGHDTEDCIQLKDAIEDLIKLGKLNRYNKDDNHRGYKKRKYDPPRRNPRRSESPKRKQSPKRESPPKKRLEVIEDKGADSNEEGRDPGKRPFIETITGGLTKPLNNPITDKKKGEKAKRKSPTTASITGGPSNPKGRSG</sequence>
<dbReference type="Proteomes" id="UP000265520">
    <property type="component" value="Unassembled WGS sequence"/>
</dbReference>
<evidence type="ECO:0000313" key="2">
    <source>
        <dbReference type="EMBL" id="MCI17021.1"/>
    </source>
</evidence>
<accession>A0A392PY66</accession>
<dbReference type="AlphaFoldDB" id="A0A392PY66"/>
<keyword evidence="3" id="KW-1185">Reference proteome</keyword>
<organism evidence="2 3">
    <name type="scientific">Trifolium medium</name>
    <dbReference type="NCBI Taxonomy" id="97028"/>
    <lineage>
        <taxon>Eukaryota</taxon>
        <taxon>Viridiplantae</taxon>
        <taxon>Streptophyta</taxon>
        <taxon>Embryophyta</taxon>
        <taxon>Tracheophyta</taxon>
        <taxon>Spermatophyta</taxon>
        <taxon>Magnoliopsida</taxon>
        <taxon>eudicotyledons</taxon>
        <taxon>Gunneridae</taxon>
        <taxon>Pentapetalae</taxon>
        <taxon>rosids</taxon>
        <taxon>fabids</taxon>
        <taxon>Fabales</taxon>
        <taxon>Fabaceae</taxon>
        <taxon>Papilionoideae</taxon>
        <taxon>50 kb inversion clade</taxon>
        <taxon>NPAAA clade</taxon>
        <taxon>Hologalegina</taxon>
        <taxon>IRL clade</taxon>
        <taxon>Trifolieae</taxon>
        <taxon>Trifolium</taxon>
    </lineage>
</organism>
<feature type="region of interest" description="Disordered" evidence="1">
    <location>
        <begin position="1"/>
        <end position="30"/>
    </location>
</feature>
<name>A0A392PY66_9FABA</name>
<feature type="compositionally biased region" description="Basic and acidic residues" evidence="1">
    <location>
        <begin position="86"/>
        <end position="137"/>
    </location>
</feature>
<evidence type="ECO:0000256" key="1">
    <source>
        <dbReference type="SAM" id="MobiDB-lite"/>
    </source>
</evidence>
<dbReference type="EMBL" id="LXQA010103516">
    <property type="protein sequence ID" value="MCI17021.1"/>
    <property type="molecule type" value="Genomic_DNA"/>
</dbReference>
<comment type="caution">
    <text evidence="2">The sequence shown here is derived from an EMBL/GenBank/DDBJ whole genome shotgun (WGS) entry which is preliminary data.</text>
</comment>
<feature type="region of interest" description="Disordered" evidence="1">
    <location>
        <begin position="67"/>
        <end position="184"/>
    </location>
</feature>
<evidence type="ECO:0000313" key="3">
    <source>
        <dbReference type="Proteomes" id="UP000265520"/>
    </source>
</evidence>
<evidence type="ECO:0008006" key="4">
    <source>
        <dbReference type="Google" id="ProtNLM"/>
    </source>
</evidence>
<feature type="compositionally biased region" description="Polar residues" evidence="1">
    <location>
        <begin position="167"/>
        <end position="176"/>
    </location>
</feature>
<reference evidence="2 3" key="1">
    <citation type="journal article" date="2018" name="Front. Plant Sci.">
        <title>Red Clover (Trifolium pratense) and Zigzag Clover (T. medium) - A Picture of Genomic Similarities and Differences.</title>
        <authorList>
            <person name="Dluhosova J."/>
            <person name="Istvanek J."/>
            <person name="Nedelnik J."/>
            <person name="Repkova J."/>
        </authorList>
    </citation>
    <scope>NUCLEOTIDE SEQUENCE [LARGE SCALE GENOMIC DNA]</scope>
    <source>
        <strain evidence="3">cv. 10/8</strain>
        <tissue evidence="2">Leaf</tissue>
    </source>
</reference>
<protein>
    <recommendedName>
        <fullName evidence="4">Gag-pol polyprotein</fullName>
    </recommendedName>
</protein>